<keyword evidence="3" id="KW-0472">Membrane</keyword>
<dbReference type="AlphaFoldDB" id="A0A6C0BP08"/>
<evidence type="ECO:0000259" key="5">
    <source>
        <dbReference type="Pfam" id="PF24606"/>
    </source>
</evidence>
<name>A0A6C0BP08_9ZZZZ</name>
<evidence type="ECO:0000259" key="4">
    <source>
        <dbReference type="Pfam" id="PF10162"/>
    </source>
</evidence>
<reference evidence="6" key="1">
    <citation type="journal article" date="2020" name="Nature">
        <title>Giant virus diversity and host interactions through global metagenomics.</title>
        <authorList>
            <person name="Schulz F."/>
            <person name="Roux S."/>
            <person name="Paez-Espino D."/>
            <person name="Jungbluth S."/>
            <person name="Walsh D.A."/>
            <person name="Denef V.J."/>
            <person name="McMahon K.D."/>
            <person name="Konstantinidis K.T."/>
            <person name="Eloe-Fadrosh E.A."/>
            <person name="Kyrpides N.C."/>
            <person name="Woyke T."/>
        </authorList>
    </citation>
    <scope>NUCLEOTIDE SEQUENCE</scope>
    <source>
        <strain evidence="6">GVMAG-M-3300018080-19</strain>
    </source>
</reference>
<dbReference type="Pfam" id="PF10162">
    <property type="entry name" value="G8"/>
    <property type="match status" value="1"/>
</dbReference>
<evidence type="ECO:0000313" key="6">
    <source>
        <dbReference type="EMBL" id="QHS93722.1"/>
    </source>
</evidence>
<feature type="transmembrane region" description="Helical" evidence="3">
    <location>
        <begin position="7"/>
        <end position="27"/>
    </location>
</feature>
<keyword evidence="3" id="KW-0812">Transmembrane</keyword>
<protein>
    <recommendedName>
        <fullName evidence="7">G8 domain-containing protein</fullName>
    </recommendedName>
</protein>
<feature type="domain" description="CEMIP beta-helix" evidence="5">
    <location>
        <begin position="578"/>
        <end position="767"/>
    </location>
</feature>
<dbReference type="InterPro" id="IPR019316">
    <property type="entry name" value="G8_domain"/>
</dbReference>
<feature type="domain" description="G8" evidence="4">
    <location>
        <begin position="150"/>
        <end position="217"/>
    </location>
</feature>
<proteinExistence type="predicted"/>
<dbReference type="PANTHER" id="PTHR46769:SF2">
    <property type="entry name" value="FIBROCYSTIN-L ISOFORM 2 PRECURSOR-RELATED"/>
    <property type="match status" value="1"/>
</dbReference>
<keyword evidence="2" id="KW-0325">Glycoprotein</keyword>
<keyword evidence="3" id="KW-1133">Transmembrane helix</keyword>
<keyword evidence="1" id="KW-0732">Signal</keyword>
<evidence type="ECO:0000256" key="1">
    <source>
        <dbReference type="ARBA" id="ARBA00022729"/>
    </source>
</evidence>
<dbReference type="EMBL" id="MN739209">
    <property type="protein sequence ID" value="QHS93722.1"/>
    <property type="molecule type" value="Genomic_DNA"/>
</dbReference>
<dbReference type="PANTHER" id="PTHR46769">
    <property type="entry name" value="POLYCYSTIC KIDNEY AND HEPATIC DISEASE 1 (AUTOSOMAL RECESSIVE)-LIKE 1"/>
    <property type="match status" value="1"/>
</dbReference>
<accession>A0A6C0BP08</accession>
<evidence type="ECO:0000256" key="3">
    <source>
        <dbReference type="SAM" id="Phobius"/>
    </source>
</evidence>
<organism evidence="6">
    <name type="scientific">viral metagenome</name>
    <dbReference type="NCBI Taxonomy" id="1070528"/>
    <lineage>
        <taxon>unclassified sequences</taxon>
        <taxon>metagenomes</taxon>
        <taxon>organismal metagenomes</taxon>
    </lineage>
</organism>
<sequence length="1277" mass="141475">MPIKKEYIITIVVVASLLVITGLYFLIRHLTSSSVPDPVPDPSIDAHLPQIVTNTDPRDFHTLSSTDQIRGRLLNGDLVDDNVVISPGLSSVSDLQKYLFTYAMGHPYYDAPHFGHIQGLTWQQYIQAFPSSLRLSQQSSRLQLSPDAVLLVQEPGVLIIDQDLDIRGLVVRHGAVVLFSDLTDLSVRTQFILVESGGVLQAGADGYPYKHQLKFWLSHPPEGYGVMGLVASEYTYEVYAPGVRKDLDQQTFYTGSNMAFMNTFGCKVIAVGFNGNLTLVSDLATPQPYVGTWRAYTSSGETWLDYHDSLTYFDTDEQVTADLVNVETKYHPVWLPLANLNFKAGTKTLKIADGSVPWKSGDHIIITGKSNQYTTWEDPQGLLPLWVNNDSNSEREANLQANLDFVRKFSTTSEEKRADKSNGVEVAIIERVSGDTIYLVDPLQFDHDSTHTKISRDSSNVKASTKTIFVSDGLHVGLLTRNISIESELTSGGTGYGILEGTLAEYNDQSGQWAGPRSTVRCNDIERAEYKATDVASTCYINRPVNNLEFCNNMQPPPVTNGSWIFGSASKTGPNSIFAGHTMFRYGSGTHLKGVELTVMGTTAGFGSVARYPIHYHLSGWSDSFSEYLPPANQPEVGSNKIDLDPVLFRRRHTFTDGSIWRSFNHFVNMHGCHEINFKNNVCFVSFGNGVFVEDGTELNNTIEHNLLGYCLPCVSDTYYNTIPIMPVVSVDTNCGMSVIWLKNNQNRILRNICCDSPSPTIGIWLAPQYIGYLRGPSTVCLGDPIRKLPSLASRSNAIGDRGRQAWLSQHENTWESVKDEVGLSTPCWLPEDILNQDLTTGCLLYTNSNDTNPYLLMAENVCYCLFGGISEFPEAVELPGPNYEGLGQFEGAPGIAYGTGESKVGWIKQPMFIPSNGQNACSDEFARAPYFETKWAGGNESGGLGYAFQPLTSEWLQNYDQKGWTKTQLTGGAILPKIFSNILTYNIGAATDLWGCALWTKQGPSWLINCCFLETSKRVRDKFDGCFDVTCPVGEGYGFRFTTGRNSDGLSAGLPWRSSAAVISCGGDGNQSMYSAIYPVLHNLIVNGGTALPSNPTVLSGSKTFFGNQVILMETEYNAKRFEAACNTYYCYDWPQIFEEFIPKTVWENRQNLQVQGFIDMDRKRAIRLAPGGRSESNLGSEPTQTLWSFSQDQTRKYPYVCGEDHRLFRIGSQTPNQPNWRNIVANAQTHTFLSDQGIQLGDTICEYLSHIPPCSNNIDNSFTGSMCCYANSNCN</sequence>
<dbReference type="InterPro" id="IPR055401">
    <property type="entry name" value="CEMIP_beta-hel_dom"/>
</dbReference>
<evidence type="ECO:0000256" key="2">
    <source>
        <dbReference type="ARBA" id="ARBA00023180"/>
    </source>
</evidence>
<dbReference type="Pfam" id="PF24606">
    <property type="entry name" value="CEMIP_beta-hel"/>
    <property type="match status" value="1"/>
</dbReference>
<evidence type="ECO:0008006" key="7">
    <source>
        <dbReference type="Google" id="ProtNLM"/>
    </source>
</evidence>
<dbReference type="InterPro" id="IPR052387">
    <property type="entry name" value="Fibrocystin"/>
</dbReference>